<keyword evidence="3" id="KW-0677">Repeat</keyword>
<name>A0ABR1BL81_NECAM</name>
<evidence type="ECO:0000256" key="1">
    <source>
        <dbReference type="ARBA" id="ARBA00004123"/>
    </source>
</evidence>
<keyword evidence="4" id="KW-0539">Nucleus</keyword>
<dbReference type="Pfam" id="PF08513">
    <property type="entry name" value="LisH"/>
    <property type="match status" value="1"/>
</dbReference>
<reference evidence="6 7" key="1">
    <citation type="submission" date="2023-08" db="EMBL/GenBank/DDBJ databases">
        <title>A Necator americanus chromosomal reference genome.</title>
        <authorList>
            <person name="Ilik V."/>
            <person name="Petrzelkova K.J."/>
            <person name="Pardy F."/>
            <person name="Fuh T."/>
            <person name="Niatou-Singa F.S."/>
            <person name="Gouil Q."/>
            <person name="Baker L."/>
            <person name="Ritchie M.E."/>
            <person name="Jex A.R."/>
            <person name="Gazzola D."/>
            <person name="Li H."/>
            <person name="Toshio Fujiwara R."/>
            <person name="Zhan B."/>
            <person name="Aroian R.V."/>
            <person name="Pafco B."/>
            <person name="Schwarz E.M."/>
        </authorList>
    </citation>
    <scope>NUCLEOTIDE SEQUENCE [LARGE SCALE GENOMIC DNA]</scope>
    <source>
        <strain evidence="6 7">Aroian</strain>
        <tissue evidence="6">Whole animal</tissue>
    </source>
</reference>
<dbReference type="InterPro" id="IPR006594">
    <property type="entry name" value="LisH"/>
</dbReference>
<evidence type="ECO:0000256" key="4">
    <source>
        <dbReference type="ARBA" id="ARBA00023242"/>
    </source>
</evidence>
<comment type="subcellular location">
    <subcellularLocation>
        <location evidence="1">Nucleus</location>
    </subcellularLocation>
</comment>
<dbReference type="Gene3D" id="1.20.960.30">
    <property type="match status" value="1"/>
</dbReference>
<sequence>MLRRCLVLVSASHPPTSTTLLGPEKNWIAVNIDKYFSVYVIGPRHFAVTMSFTSNELNYLVWRYLHESGFEHTAFVFGHESELNGSAIVSSEVPSGSLVSIVQRGLYYIDAEVKAYNNELPREGEDDAECKMSLIDGAAYLNHIVRDPSESPVVQPPSPSDAGHSDVAASMSPVAANTDNSLVPQSGENVTGVDGLAPSYGSEMTAEVFRDYIISRMARSGPLEALPSFNPPVFSVPQYNSEQRKNGERPYQYVDNTAVLQYPQQGQQPRNW</sequence>
<dbReference type="Proteomes" id="UP001303046">
    <property type="component" value="Unassembled WGS sequence"/>
</dbReference>
<dbReference type="PANTHER" id="PTHR22846">
    <property type="entry name" value="WD40 REPEAT PROTEIN"/>
    <property type="match status" value="1"/>
</dbReference>
<proteinExistence type="predicted"/>
<accession>A0ABR1BL81</accession>
<evidence type="ECO:0000256" key="3">
    <source>
        <dbReference type="ARBA" id="ARBA00022737"/>
    </source>
</evidence>
<feature type="region of interest" description="Disordered" evidence="5">
    <location>
        <begin position="148"/>
        <end position="167"/>
    </location>
</feature>
<comment type="caution">
    <text evidence="6">The sequence shown here is derived from an EMBL/GenBank/DDBJ whole genome shotgun (WGS) entry which is preliminary data.</text>
</comment>
<gene>
    <name evidence="6" type="primary">Necator_chrI.g1237</name>
    <name evidence="6" type="ORF">RB195_005111</name>
</gene>
<protein>
    <recommendedName>
        <fullName evidence="8">LisH domain-containing protein</fullName>
    </recommendedName>
</protein>
<keyword evidence="7" id="KW-1185">Reference proteome</keyword>
<dbReference type="SMART" id="SM00667">
    <property type="entry name" value="LisH"/>
    <property type="match status" value="1"/>
</dbReference>
<dbReference type="PROSITE" id="PS50896">
    <property type="entry name" value="LISH"/>
    <property type="match status" value="1"/>
</dbReference>
<keyword evidence="2" id="KW-0853">WD repeat</keyword>
<evidence type="ECO:0000313" key="7">
    <source>
        <dbReference type="Proteomes" id="UP001303046"/>
    </source>
</evidence>
<evidence type="ECO:0008006" key="8">
    <source>
        <dbReference type="Google" id="ProtNLM"/>
    </source>
</evidence>
<dbReference type="EMBL" id="JAVFWL010000001">
    <property type="protein sequence ID" value="KAK6727202.1"/>
    <property type="molecule type" value="Genomic_DNA"/>
</dbReference>
<dbReference type="InterPro" id="IPR045183">
    <property type="entry name" value="Ebi-like"/>
</dbReference>
<evidence type="ECO:0000313" key="6">
    <source>
        <dbReference type="EMBL" id="KAK6727202.1"/>
    </source>
</evidence>
<evidence type="ECO:0000256" key="2">
    <source>
        <dbReference type="ARBA" id="ARBA00022574"/>
    </source>
</evidence>
<organism evidence="6 7">
    <name type="scientific">Necator americanus</name>
    <name type="common">Human hookworm</name>
    <dbReference type="NCBI Taxonomy" id="51031"/>
    <lineage>
        <taxon>Eukaryota</taxon>
        <taxon>Metazoa</taxon>
        <taxon>Ecdysozoa</taxon>
        <taxon>Nematoda</taxon>
        <taxon>Chromadorea</taxon>
        <taxon>Rhabditida</taxon>
        <taxon>Rhabditina</taxon>
        <taxon>Rhabditomorpha</taxon>
        <taxon>Strongyloidea</taxon>
        <taxon>Ancylostomatidae</taxon>
        <taxon>Bunostominae</taxon>
        <taxon>Necator</taxon>
    </lineage>
</organism>
<dbReference type="PANTHER" id="PTHR22846:SF2">
    <property type="entry name" value="F-BOX-LIKE_WD REPEAT-CONTAINING PROTEIN EBI"/>
    <property type="match status" value="1"/>
</dbReference>
<evidence type="ECO:0000256" key="5">
    <source>
        <dbReference type="SAM" id="MobiDB-lite"/>
    </source>
</evidence>